<dbReference type="Pfam" id="PF14698">
    <property type="entry name" value="ASL_C2"/>
    <property type="match status" value="1"/>
</dbReference>
<dbReference type="RefSeq" id="WP_100715404.1">
    <property type="nucleotide sequence ID" value="NZ_NPDY01000030.1"/>
</dbReference>
<evidence type="ECO:0000313" key="8">
    <source>
        <dbReference type="EMBL" id="PJZ68198.1"/>
    </source>
</evidence>
<dbReference type="CDD" id="cd01359">
    <property type="entry name" value="Argininosuccinate_lyase"/>
    <property type="match status" value="1"/>
</dbReference>
<dbReference type="PROSITE" id="PS00163">
    <property type="entry name" value="FUMARATE_LYASES"/>
    <property type="match status" value="1"/>
</dbReference>
<evidence type="ECO:0000313" key="11">
    <source>
        <dbReference type="Proteomes" id="UP000231990"/>
    </source>
</evidence>
<feature type="domain" description="Fumarate lyase N-terminal" evidence="6">
    <location>
        <begin position="17"/>
        <end position="311"/>
    </location>
</feature>
<dbReference type="InterPro" id="IPR029419">
    <property type="entry name" value="Arg_succ_lyase_C"/>
</dbReference>
<dbReference type="InterPro" id="IPR020557">
    <property type="entry name" value="Fumarate_lyase_CS"/>
</dbReference>
<comment type="pathway">
    <text evidence="2 5">Amino-acid biosynthesis; L-arginine biosynthesis; L-arginine from L-ornithine and carbamoyl phosphate: step 3/3.</text>
</comment>
<dbReference type="InterPro" id="IPR024083">
    <property type="entry name" value="Fumarase/histidase_N"/>
</dbReference>
<gene>
    <name evidence="5 9" type="primary">argH</name>
    <name evidence="8" type="ORF">CH360_17545</name>
    <name evidence="9" type="ORF">CH373_15975</name>
</gene>
<keyword evidence="5 9" id="KW-0456">Lyase</keyword>
<comment type="caution">
    <text evidence="9">The sequence shown here is derived from an EMBL/GenBank/DDBJ whole genome shotgun (WGS) entry which is preliminary data.</text>
</comment>
<dbReference type="PRINTS" id="PR00145">
    <property type="entry name" value="ARGSUCLYASE"/>
</dbReference>
<dbReference type="InterPro" id="IPR008948">
    <property type="entry name" value="L-Aspartase-like"/>
</dbReference>
<feature type="domain" description="Argininosuccinate lyase C-terminal" evidence="7">
    <location>
        <begin position="374"/>
        <end position="442"/>
    </location>
</feature>
<dbReference type="FunFam" id="1.20.200.10:FF:000015">
    <property type="entry name" value="argininosuccinate lyase isoform X2"/>
    <property type="match status" value="1"/>
</dbReference>
<proteinExistence type="inferred from homology"/>
<dbReference type="EMBL" id="NPDY01000030">
    <property type="protein sequence ID" value="PJZ68198.1"/>
    <property type="molecule type" value="Genomic_DNA"/>
</dbReference>
<dbReference type="Gene3D" id="1.10.40.30">
    <property type="entry name" value="Fumarase/aspartase (C-terminal domain)"/>
    <property type="match status" value="1"/>
</dbReference>
<evidence type="ECO:0000256" key="3">
    <source>
        <dbReference type="ARBA" id="ARBA00012338"/>
    </source>
</evidence>
<keyword evidence="5" id="KW-0028">Amino-acid biosynthesis</keyword>
<comment type="similarity">
    <text evidence="5">Belongs to the lyase 1 family. Argininosuccinate lyase subfamily.</text>
</comment>
<dbReference type="InterPro" id="IPR022761">
    <property type="entry name" value="Fumarate_lyase_N"/>
</dbReference>
<dbReference type="EMBL" id="NPDZ01000013">
    <property type="protein sequence ID" value="PJZ72093.1"/>
    <property type="molecule type" value="Genomic_DNA"/>
</dbReference>
<dbReference type="Pfam" id="PF00206">
    <property type="entry name" value="Lyase_1"/>
    <property type="match status" value="1"/>
</dbReference>
<evidence type="ECO:0000313" key="9">
    <source>
        <dbReference type="EMBL" id="PJZ72093.1"/>
    </source>
</evidence>
<protein>
    <recommendedName>
        <fullName evidence="3 5">Argininosuccinate lyase</fullName>
        <shortName evidence="5">ASAL</shortName>
        <ecNumber evidence="3 5">4.3.2.1</ecNumber>
    </recommendedName>
    <alternativeName>
        <fullName evidence="5">Arginosuccinase</fullName>
    </alternativeName>
</protein>
<dbReference type="PANTHER" id="PTHR43814:SF1">
    <property type="entry name" value="ARGININOSUCCINATE LYASE"/>
    <property type="match status" value="1"/>
</dbReference>
<evidence type="ECO:0000256" key="2">
    <source>
        <dbReference type="ARBA" id="ARBA00004941"/>
    </source>
</evidence>
<dbReference type="Proteomes" id="UP000231990">
    <property type="component" value="Unassembled WGS sequence"/>
</dbReference>
<dbReference type="PRINTS" id="PR00149">
    <property type="entry name" value="FUMRATELYASE"/>
</dbReference>
<dbReference type="GO" id="GO:0005829">
    <property type="term" value="C:cytosol"/>
    <property type="evidence" value="ECO:0007669"/>
    <property type="project" value="TreeGrafter"/>
</dbReference>
<dbReference type="InterPro" id="IPR000362">
    <property type="entry name" value="Fumarate_lyase_fam"/>
</dbReference>
<comment type="subcellular location">
    <subcellularLocation>
        <location evidence="5">Cytoplasm</location>
    </subcellularLocation>
</comment>
<accession>A0A2M9ZJG5</accession>
<name>A0A2M9ZJG5_9LEPT</name>
<organism evidence="9 11">
    <name type="scientific">Leptospira perolatii</name>
    <dbReference type="NCBI Taxonomy" id="2023191"/>
    <lineage>
        <taxon>Bacteria</taxon>
        <taxon>Pseudomonadati</taxon>
        <taxon>Spirochaetota</taxon>
        <taxon>Spirochaetia</taxon>
        <taxon>Leptospirales</taxon>
        <taxon>Leptospiraceae</taxon>
        <taxon>Leptospira</taxon>
    </lineage>
</organism>
<evidence type="ECO:0000256" key="1">
    <source>
        <dbReference type="ARBA" id="ARBA00000985"/>
    </source>
</evidence>
<keyword evidence="4 5" id="KW-0055">Arginine biosynthesis</keyword>
<dbReference type="UniPathway" id="UPA00068">
    <property type="reaction ID" value="UER00114"/>
</dbReference>
<reference evidence="10 11" key="1">
    <citation type="submission" date="2017-07" db="EMBL/GenBank/DDBJ databases">
        <title>Leptospira spp. isolated from tropical soils.</title>
        <authorList>
            <person name="Thibeaux R."/>
            <person name="Iraola G."/>
            <person name="Ferres I."/>
            <person name="Bierque E."/>
            <person name="Girault D."/>
            <person name="Soupe-Gilbert M.-E."/>
            <person name="Picardeau M."/>
            <person name="Goarant C."/>
        </authorList>
    </citation>
    <scope>NUCLEOTIDE SEQUENCE [LARGE SCALE GENOMIC DNA]</scope>
    <source>
        <strain evidence="9 11">FH1-B-B1</strain>
        <strain evidence="8 10">FH1-B-C1</strain>
    </source>
</reference>
<dbReference type="GO" id="GO:0042450">
    <property type="term" value="P:L-arginine biosynthetic process via ornithine"/>
    <property type="evidence" value="ECO:0007669"/>
    <property type="project" value="UniProtKB-UniRule"/>
</dbReference>
<dbReference type="InterPro" id="IPR009049">
    <property type="entry name" value="Argininosuccinate_lyase"/>
</dbReference>
<dbReference type="OrthoDB" id="9769623at2"/>
<dbReference type="Proteomes" id="UP000231962">
    <property type="component" value="Unassembled WGS sequence"/>
</dbReference>
<dbReference type="PANTHER" id="PTHR43814">
    <property type="entry name" value="ARGININOSUCCINATE LYASE"/>
    <property type="match status" value="1"/>
</dbReference>
<dbReference type="Gene3D" id="1.20.200.10">
    <property type="entry name" value="Fumarase/aspartase (Central domain)"/>
    <property type="match status" value="1"/>
</dbReference>
<dbReference type="AlphaFoldDB" id="A0A2M9ZJG5"/>
<dbReference type="Gene3D" id="1.10.275.10">
    <property type="entry name" value="Fumarase/aspartase (N-terminal domain)"/>
    <property type="match status" value="1"/>
</dbReference>
<evidence type="ECO:0000256" key="4">
    <source>
        <dbReference type="ARBA" id="ARBA00022571"/>
    </source>
</evidence>
<dbReference type="NCBIfam" id="TIGR00838">
    <property type="entry name" value="argH"/>
    <property type="match status" value="1"/>
</dbReference>
<evidence type="ECO:0000256" key="5">
    <source>
        <dbReference type="HAMAP-Rule" id="MF_00006"/>
    </source>
</evidence>
<dbReference type="SUPFAM" id="SSF48557">
    <property type="entry name" value="L-aspartase-like"/>
    <property type="match status" value="1"/>
</dbReference>
<sequence>MKESKSNQIPSEKLWGGRFEEKASPIMERIGESISFDRKLYKEDLEGSRVHAKMLKSIGILDSQELDQILDGLKTIESEIESGKFTYTSELEDIHMHVEHRLTELKGDVGKKLHTARSRNDQVAQDVRLYIRNRIREILAIIEILREALLEQAKVNLDTIIPGYTHLQVAQPIRASHFLLAYFWMFTRDRNLFEFADSTNDELVLGSGAMAGVNYENDRDFLAKELGIPKISPNSMDAVSGRDHMLQFLFACTQTMLHASRFCEDLILYTSQEFGLVRLPDSLTTGSSIMPQKKNPDIAELIRGKAAKTIGNLNHLAVLLKGLPLTYNRDLQEDKISLFEASDTVLISLEGLAAMVKQMSFRPEKAERSLKDGFSTATDLADFLVGQKQVPFRTAHELVGKLVSECVKTNENLFTISESVRASISPHFTGEEYSRAISLELSADKKRSYGGTARDRQLEQMKLASESIDSKKRK</sequence>
<keyword evidence="5" id="KW-0963">Cytoplasm</keyword>
<dbReference type="HAMAP" id="MF_00006">
    <property type="entry name" value="Arg_succ_lyase"/>
    <property type="match status" value="1"/>
</dbReference>
<comment type="catalytic activity">
    <reaction evidence="1 5">
        <text>2-(N(omega)-L-arginino)succinate = fumarate + L-arginine</text>
        <dbReference type="Rhea" id="RHEA:24020"/>
        <dbReference type="ChEBI" id="CHEBI:29806"/>
        <dbReference type="ChEBI" id="CHEBI:32682"/>
        <dbReference type="ChEBI" id="CHEBI:57472"/>
        <dbReference type="EC" id="4.3.2.1"/>
    </reaction>
</comment>
<keyword evidence="10" id="KW-1185">Reference proteome</keyword>
<dbReference type="EC" id="4.3.2.1" evidence="3 5"/>
<dbReference type="GO" id="GO:0004056">
    <property type="term" value="F:argininosuccinate lyase activity"/>
    <property type="evidence" value="ECO:0007669"/>
    <property type="project" value="UniProtKB-UniRule"/>
</dbReference>
<dbReference type="FunFam" id="1.10.275.10:FF:000002">
    <property type="entry name" value="Argininosuccinate lyase"/>
    <property type="match status" value="1"/>
</dbReference>
<evidence type="ECO:0000259" key="7">
    <source>
        <dbReference type="Pfam" id="PF14698"/>
    </source>
</evidence>
<evidence type="ECO:0000313" key="10">
    <source>
        <dbReference type="Proteomes" id="UP000231962"/>
    </source>
</evidence>
<evidence type="ECO:0000259" key="6">
    <source>
        <dbReference type="Pfam" id="PF00206"/>
    </source>
</evidence>